<dbReference type="InterPro" id="IPR015943">
    <property type="entry name" value="WD40/YVTN_repeat-like_dom_sf"/>
</dbReference>
<dbReference type="InterPro" id="IPR036322">
    <property type="entry name" value="WD40_repeat_dom_sf"/>
</dbReference>
<organism evidence="21 22">
    <name type="scientific">Cloeon dipterum</name>
    <dbReference type="NCBI Taxonomy" id="197152"/>
    <lineage>
        <taxon>Eukaryota</taxon>
        <taxon>Metazoa</taxon>
        <taxon>Ecdysozoa</taxon>
        <taxon>Arthropoda</taxon>
        <taxon>Hexapoda</taxon>
        <taxon>Insecta</taxon>
        <taxon>Pterygota</taxon>
        <taxon>Palaeoptera</taxon>
        <taxon>Ephemeroptera</taxon>
        <taxon>Pisciforma</taxon>
        <taxon>Baetidae</taxon>
        <taxon>Cloeon</taxon>
    </lineage>
</organism>
<feature type="compositionally biased region" description="Low complexity" evidence="19">
    <location>
        <begin position="1051"/>
        <end position="1060"/>
    </location>
</feature>
<keyword evidence="9" id="KW-0677">Repeat</keyword>
<evidence type="ECO:0000256" key="17">
    <source>
        <dbReference type="PROSITE-ProRule" id="PRU00283"/>
    </source>
</evidence>
<evidence type="ECO:0000256" key="4">
    <source>
        <dbReference type="ARBA" id="ARBA00004624"/>
    </source>
</evidence>
<dbReference type="GO" id="GO:0008017">
    <property type="term" value="F:microtubule binding"/>
    <property type="evidence" value="ECO:0007669"/>
    <property type="project" value="InterPro"/>
</dbReference>
<dbReference type="OrthoDB" id="3176171at2759"/>
<dbReference type="Gene3D" id="2.130.10.10">
    <property type="entry name" value="YVTN repeat-like/Quinoprotein amine dehydrogenase"/>
    <property type="match status" value="2"/>
</dbReference>
<feature type="repeat" description="WD" evidence="16">
    <location>
        <begin position="1416"/>
        <end position="1455"/>
    </location>
</feature>
<dbReference type="InterPro" id="IPR001680">
    <property type="entry name" value="WD40_rpt"/>
</dbReference>
<dbReference type="InterPro" id="IPR001752">
    <property type="entry name" value="Kinesin_motor_dom"/>
</dbReference>
<dbReference type="CDD" id="cd01372">
    <property type="entry name" value="KISc_KIF4"/>
    <property type="match status" value="1"/>
</dbReference>
<evidence type="ECO:0000256" key="5">
    <source>
        <dbReference type="ARBA" id="ARBA00022490"/>
    </source>
</evidence>
<keyword evidence="13 17" id="KW-0505">Motor protein</keyword>
<proteinExistence type="inferred from homology"/>
<dbReference type="PROSITE" id="PS50067">
    <property type="entry name" value="KINESIN_MOTOR_2"/>
    <property type="match status" value="1"/>
</dbReference>
<dbReference type="SUPFAM" id="SSF52540">
    <property type="entry name" value="P-loop containing nucleoside triphosphate hydrolases"/>
    <property type="match status" value="1"/>
</dbReference>
<feature type="domain" description="Kinesin motor" evidence="20">
    <location>
        <begin position="7"/>
        <end position="358"/>
    </location>
</feature>
<feature type="coiled-coil region" evidence="18">
    <location>
        <begin position="877"/>
        <end position="938"/>
    </location>
</feature>
<dbReference type="GO" id="GO:0030426">
    <property type="term" value="C:growth cone"/>
    <property type="evidence" value="ECO:0007669"/>
    <property type="project" value="UniProtKB-SubCell"/>
</dbReference>
<dbReference type="InterPro" id="IPR056533">
    <property type="entry name" value="KIF21A/B_hel_1"/>
</dbReference>
<feature type="binding site" evidence="17">
    <location>
        <begin position="86"/>
        <end position="93"/>
    </location>
    <ligand>
        <name>ATP</name>
        <dbReference type="ChEBI" id="CHEBI:30616"/>
    </ligand>
</feature>
<feature type="repeat" description="WD" evidence="16">
    <location>
        <begin position="1221"/>
        <end position="1260"/>
    </location>
</feature>
<keyword evidence="8" id="KW-0493">Microtubule</keyword>
<dbReference type="GO" id="GO:0007018">
    <property type="term" value="P:microtubule-based movement"/>
    <property type="evidence" value="ECO:0007669"/>
    <property type="project" value="InterPro"/>
</dbReference>
<dbReference type="PRINTS" id="PR00380">
    <property type="entry name" value="KINESINHEAVY"/>
</dbReference>
<comment type="subcellular location">
    <subcellularLocation>
        <location evidence="3">Cell projection</location>
        <location evidence="3">Axon</location>
    </subcellularLocation>
    <subcellularLocation>
        <location evidence="2">Cell projection</location>
        <location evidence="2">Dendrite</location>
    </subcellularLocation>
    <subcellularLocation>
        <location evidence="4">Cell projection</location>
        <location evidence="4">Growth cone</location>
    </subcellularLocation>
    <subcellularLocation>
        <location evidence="1">Cytoplasm</location>
        <location evidence="1">Cytoskeleton</location>
    </subcellularLocation>
</comment>
<keyword evidence="22" id="KW-1185">Reference proteome</keyword>
<dbReference type="GO" id="GO:0051231">
    <property type="term" value="P:spindle elongation"/>
    <property type="evidence" value="ECO:0007669"/>
    <property type="project" value="TreeGrafter"/>
</dbReference>
<keyword evidence="15" id="KW-0966">Cell projection</keyword>
<dbReference type="GO" id="GO:0005875">
    <property type="term" value="C:microtubule associated complex"/>
    <property type="evidence" value="ECO:0007669"/>
    <property type="project" value="TreeGrafter"/>
</dbReference>
<evidence type="ECO:0000256" key="10">
    <source>
        <dbReference type="ARBA" id="ARBA00022741"/>
    </source>
</evidence>
<evidence type="ECO:0000256" key="12">
    <source>
        <dbReference type="ARBA" id="ARBA00023054"/>
    </source>
</evidence>
<dbReference type="Pfam" id="PF25764">
    <property type="entry name" value="KIF21A_4th"/>
    <property type="match status" value="1"/>
</dbReference>
<evidence type="ECO:0000256" key="19">
    <source>
        <dbReference type="SAM" id="MobiDB-lite"/>
    </source>
</evidence>
<keyword evidence="10 17" id="KW-0547">Nucleotide-binding</keyword>
<dbReference type="SMART" id="SM00129">
    <property type="entry name" value="KISc"/>
    <property type="match status" value="1"/>
</dbReference>
<dbReference type="Pfam" id="PF23204">
    <property type="entry name" value="KIF21A_2nd"/>
    <property type="match status" value="1"/>
</dbReference>
<evidence type="ECO:0000256" key="14">
    <source>
        <dbReference type="ARBA" id="ARBA00023212"/>
    </source>
</evidence>
<dbReference type="Pfam" id="PF00225">
    <property type="entry name" value="Kinesin"/>
    <property type="match status" value="1"/>
</dbReference>
<accession>A0A8S1D8J2</accession>
<feature type="region of interest" description="Disordered" evidence="19">
    <location>
        <begin position="1089"/>
        <end position="1131"/>
    </location>
</feature>
<feature type="region of interest" description="Disordered" evidence="19">
    <location>
        <begin position="1030"/>
        <end position="1071"/>
    </location>
</feature>
<dbReference type="GO" id="GO:0005524">
    <property type="term" value="F:ATP binding"/>
    <property type="evidence" value="ECO:0007669"/>
    <property type="project" value="UniProtKB-UniRule"/>
</dbReference>
<feature type="coiled-coil region" evidence="18">
    <location>
        <begin position="978"/>
        <end position="1012"/>
    </location>
</feature>
<dbReference type="GO" id="GO:0003777">
    <property type="term" value="F:microtubule motor activity"/>
    <property type="evidence" value="ECO:0007669"/>
    <property type="project" value="InterPro"/>
</dbReference>
<dbReference type="GO" id="GO:0030425">
    <property type="term" value="C:dendrite"/>
    <property type="evidence" value="ECO:0007669"/>
    <property type="project" value="UniProtKB-SubCell"/>
</dbReference>
<dbReference type="GO" id="GO:0007052">
    <property type="term" value="P:mitotic spindle organization"/>
    <property type="evidence" value="ECO:0007669"/>
    <property type="project" value="TreeGrafter"/>
</dbReference>
<dbReference type="PANTHER" id="PTHR47969">
    <property type="entry name" value="CHROMOSOME-ASSOCIATED KINESIN KIF4A-RELATED"/>
    <property type="match status" value="1"/>
</dbReference>
<feature type="coiled-coil region" evidence="18">
    <location>
        <begin position="426"/>
        <end position="546"/>
    </location>
</feature>
<sequence>MADEDTSVRVAVRIRPQIARELIDNLGVCTSVTPGEPQVQLGKGNLFTYDHVFDTEEVQSAIYESCVANLVEGALEGYNATVLAYGQTGSGKTYTMGTGYELTCGAENVGVLPRAIRHIFSGIESRQEQAREAGIPIPEFRVEAQFIELYNENLYDLLEPDRSMQEPKNIRIHGDHFGGISVEGVNRTVVKIEEEAMSCLRNGALSRSTGETQMNQQSSRSHAIYTLHIQQRRLAPEESEDKENGVTGDFETLTSKFHFVDLAGSERLHRTGATGERAKEGISINCGLLALGNVISALGDKSKKVMHVPYRDSKLTRLLQDSLGGNSRTVMIACISPSTQDFMETLSTLKYANRARNIKNRVTINQDKYSQQLSQLRQEVQRLQLELLEYKQGKRVVNSDGEESVNDMFHENKMLITENNNFRLRLKAQQETIDTLTSRNTDLKTKLATSSWVSGGGDAETSNQIHEMLHKYVQEVEDLTSKLMESEALCQQLRANNTKMQSRAALSPRPSTAGMDFDCPSVMSLIETAKKGLQREQDMLQRSKSEILNSKIEQASESSEEEDLELDTDSDSEDEKENQEEEQRMGELVNLESEINIKQQLIEQLELSQRRMNSMKQQYEEKLRQLEARMEATKIERDKVLASLSGKNAPQDGSMGERIRKVKDDYEKKLANMQKELKTLHTAKKEHAKVLKEHSRNESQLRQLKGELSEMKKTKVRLLNKMKEESQRHKLEQERRNRELAQLRKTNRKHENQIRSLEAEKRAKDVVLKRRQEEVNALRKNQFSGMSSKAAGKIGGRKGGSPPPLILSFPPTSSKPPVGRTEAYRGVAALQRRASTFSPKVAKQRWSTLEKNITQISITKKTIADLEHQLESHLDARRQHGQDYAETRRRLAEARARCEDEDIVAGLQERLKEIQVGMEFTQDVIEETQQSIMQLEDTREGNEPADFEAVINEVDELGEAKYLLSKMYAMTINQSVAVAQQEQSNRNLETRLKQLEQKNALQEELLQHVVQQQGLTRTISSSTVVLSDEPHPGCVVLTDSSDESRAPSPSPSLMSTSSTRSKARKRTADPQQMLYMRDSFSTSLYNPEKENTAQLMPPPTRVTSASLRPSNPSQTSPMVSRKQYDTSSLASPRMTRRNTYTVKSSLGQSTHLGSMEQGIDATPPSSPPTFRRSVSREEKNVFSRLTSATGATRDEKPGHGIISQFGGRMAHKSPLICTHVAEGHSKAVLSVDATEDLLFSSSKDRTVKVWDLNQGRERDSLNGHPNNVVAVKFCERTGLVFSVSHCFVKVWDLRQNPARPIHTLCSSGNTANGTFAMPDPMDNPGGSPINDIALSNNGEVLYMAAGGKVRVWDLRRFEKAGQLMGGHQAAVMCLAVGALSQVEDRVITGSKDHYIKVFDVPRGLEGYLTQPTINLDPPHYDGVQSLTLSRDTLFSGSRDFSIKKWDLGRRECVQSINGAHKDWVCGLALLHDGLLVSGCRGGVLKLWATESCLPLGEIKAHNSPINAVATNSNCIFSASK</sequence>
<feature type="region of interest" description="Disordered" evidence="19">
    <location>
        <begin position="547"/>
        <end position="585"/>
    </location>
</feature>
<dbReference type="FunFam" id="3.40.850.10:FF:000011">
    <property type="entry name" value="Kinesin family member 21A"/>
    <property type="match status" value="1"/>
</dbReference>
<dbReference type="GO" id="GO:0005874">
    <property type="term" value="C:microtubule"/>
    <property type="evidence" value="ECO:0007669"/>
    <property type="project" value="UniProtKB-KW"/>
</dbReference>
<dbReference type="SMART" id="SM00320">
    <property type="entry name" value="WD40"/>
    <property type="match status" value="6"/>
</dbReference>
<dbReference type="InterPro" id="IPR036961">
    <property type="entry name" value="Kinesin_motor_dom_sf"/>
</dbReference>
<evidence type="ECO:0000256" key="7">
    <source>
        <dbReference type="ARBA" id="ARBA00022574"/>
    </source>
</evidence>
<dbReference type="Gene3D" id="3.40.850.10">
    <property type="entry name" value="Kinesin motor domain"/>
    <property type="match status" value="1"/>
</dbReference>
<dbReference type="CDD" id="cd00200">
    <property type="entry name" value="WD40"/>
    <property type="match status" value="1"/>
</dbReference>
<evidence type="ECO:0000256" key="15">
    <source>
        <dbReference type="ARBA" id="ARBA00023273"/>
    </source>
</evidence>
<feature type="compositionally biased region" description="Acidic residues" evidence="19">
    <location>
        <begin position="558"/>
        <end position="580"/>
    </location>
</feature>
<dbReference type="PROSITE" id="PS50294">
    <property type="entry name" value="WD_REPEATS_REGION"/>
    <property type="match status" value="1"/>
</dbReference>
<feature type="region of interest" description="Disordered" evidence="19">
    <location>
        <begin position="1148"/>
        <end position="1179"/>
    </location>
</feature>
<dbReference type="Pfam" id="PF00400">
    <property type="entry name" value="WD40"/>
    <property type="match status" value="4"/>
</dbReference>
<dbReference type="PROSITE" id="PS00411">
    <property type="entry name" value="KINESIN_MOTOR_1"/>
    <property type="match status" value="1"/>
</dbReference>
<gene>
    <name evidence="21" type="ORF">CLODIP_2_CD00509</name>
</gene>
<evidence type="ECO:0000256" key="1">
    <source>
        <dbReference type="ARBA" id="ARBA00004245"/>
    </source>
</evidence>
<evidence type="ECO:0000313" key="21">
    <source>
        <dbReference type="EMBL" id="CAB3377767.1"/>
    </source>
</evidence>
<dbReference type="InterPro" id="IPR027417">
    <property type="entry name" value="P-loop_NTPase"/>
</dbReference>
<dbReference type="SUPFAM" id="SSF50978">
    <property type="entry name" value="WD40 repeat-like"/>
    <property type="match status" value="1"/>
</dbReference>
<dbReference type="Pfam" id="PF23203">
    <property type="entry name" value="KIF21A"/>
    <property type="match status" value="1"/>
</dbReference>
<dbReference type="PROSITE" id="PS00678">
    <property type="entry name" value="WD_REPEATS_1"/>
    <property type="match status" value="1"/>
</dbReference>
<dbReference type="InterPro" id="IPR019775">
    <property type="entry name" value="WD40_repeat_CS"/>
</dbReference>
<evidence type="ECO:0000256" key="18">
    <source>
        <dbReference type="SAM" id="Coils"/>
    </source>
</evidence>
<keyword evidence="12 18" id="KW-0175">Coiled coil</keyword>
<dbReference type="EMBL" id="CADEPI010000150">
    <property type="protein sequence ID" value="CAB3377767.1"/>
    <property type="molecule type" value="Genomic_DNA"/>
</dbReference>
<dbReference type="PROSITE" id="PS50082">
    <property type="entry name" value="WD_REPEATS_2"/>
    <property type="match status" value="2"/>
</dbReference>
<keyword evidence="6" id="KW-0597">Phosphoprotein</keyword>
<reference evidence="21 22" key="1">
    <citation type="submission" date="2020-04" db="EMBL/GenBank/DDBJ databases">
        <authorList>
            <person name="Alioto T."/>
            <person name="Alioto T."/>
            <person name="Gomez Garrido J."/>
        </authorList>
    </citation>
    <scope>NUCLEOTIDE SEQUENCE [LARGE SCALE GENOMIC DNA]</scope>
</reference>
<evidence type="ECO:0000256" key="8">
    <source>
        <dbReference type="ARBA" id="ARBA00022701"/>
    </source>
</evidence>
<evidence type="ECO:0000256" key="11">
    <source>
        <dbReference type="ARBA" id="ARBA00022840"/>
    </source>
</evidence>
<evidence type="ECO:0000256" key="16">
    <source>
        <dbReference type="PROSITE-ProRule" id="PRU00221"/>
    </source>
</evidence>
<evidence type="ECO:0000256" key="3">
    <source>
        <dbReference type="ARBA" id="ARBA00004489"/>
    </source>
</evidence>
<dbReference type="InterPro" id="IPR027640">
    <property type="entry name" value="Kinesin-like_fam"/>
</dbReference>
<evidence type="ECO:0000256" key="2">
    <source>
        <dbReference type="ARBA" id="ARBA00004279"/>
    </source>
</evidence>
<keyword evidence="14" id="KW-0206">Cytoskeleton</keyword>
<feature type="compositionally biased region" description="Polar residues" evidence="19">
    <location>
        <begin position="1101"/>
        <end position="1118"/>
    </location>
</feature>
<dbReference type="InterPro" id="IPR019821">
    <property type="entry name" value="Kinesin_motor_CS"/>
</dbReference>
<evidence type="ECO:0000259" key="20">
    <source>
        <dbReference type="PROSITE" id="PS50067"/>
    </source>
</evidence>
<comment type="caution">
    <text evidence="21">The sequence shown here is derived from an EMBL/GenBank/DDBJ whole genome shotgun (WGS) entry which is preliminary data.</text>
</comment>
<comment type="similarity">
    <text evidence="17">Belongs to the TRAFAC class myosin-kinesin ATPase superfamily. Kinesin family.</text>
</comment>
<evidence type="ECO:0000256" key="9">
    <source>
        <dbReference type="ARBA" id="ARBA00022737"/>
    </source>
</evidence>
<feature type="coiled-coil region" evidence="18">
    <location>
        <begin position="588"/>
        <end position="760"/>
    </location>
</feature>
<evidence type="ECO:0000313" key="22">
    <source>
        <dbReference type="Proteomes" id="UP000494165"/>
    </source>
</evidence>
<dbReference type="Proteomes" id="UP000494165">
    <property type="component" value="Unassembled WGS sequence"/>
</dbReference>
<dbReference type="PANTHER" id="PTHR47969:SF28">
    <property type="entry name" value="KINESIN-LIKE PROTEIN KIF21B"/>
    <property type="match status" value="1"/>
</dbReference>
<protein>
    <recommendedName>
        <fullName evidence="20">Kinesin motor domain-containing protein</fullName>
    </recommendedName>
</protein>
<keyword evidence="11 17" id="KW-0067">ATP-binding</keyword>
<evidence type="ECO:0000256" key="13">
    <source>
        <dbReference type="ARBA" id="ARBA00023175"/>
    </source>
</evidence>
<name>A0A8S1D8J2_9INSE</name>
<keyword evidence="7 16" id="KW-0853">WD repeat</keyword>
<keyword evidence="5" id="KW-0963">Cytoplasm</keyword>
<dbReference type="InterPro" id="IPR056532">
    <property type="entry name" value="KIF21A/B_hel_2"/>
</dbReference>
<feature type="coiled-coil region" evidence="18">
    <location>
        <begin position="359"/>
        <end position="393"/>
    </location>
</feature>
<evidence type="ECO:0000256" key="6">
    <source>
        <dbReference type="ARBA" id="ARBA00022553"/>
    </source>
</evidence>